<dbReference type="InterPro" id="IPR025048">
    <property type="entry name" value="DUF3987"/>
</dbReference>
<name>A0AAE4A0P8_9ACTN</name>
<dbReference type="EMBL" id="JAVDYC010000001">
    <property type="protein sequence ID" value="MDR7327458.1"/>
    <property type="molecule type" value="Genomic_DNA"/>
</dbReference>
<accession>A0AAE4A0P8</accession>
<dbReference type="AlphaFoldDB" id="A0AAE4A0P8"/>
<sequence length="559" mass="59647">MDTLAVLRRHDLTDVQWTRLEPLLSVPDQAGDPMTPPARLQIVPAPADQPAPLTGGWDPPVPLTSSTAPPPFPVDVLPPWLGDMVTATARFTQTDPAMAGGVALAVLSACAGGLLDVEARPGWREPVNLFLSVVAEPGERKSPVHGALTDPLEAAEATLADRSRAAVAEAAALKDIASRQAEHAKTVAAKATSDKRDGATAEAVAAALAAEAITVPALPRLFADDATPEKLISLMADNGGRMAVISDEGGVFDMLAGRYSSAPNLDPYLKGHVGRPIRVDRHNREGEFIPRPALTVGVMIQPSVLRKFGGNDDLAGRGLVARFLFVLPASLAGYREIDPDPIPTPVRDLYAEKIHSLAATLAEWTDPAVVALTDDAARIRATAAADIERQLRPGGALRDVREWANKLAGTTIRLAGLLHVAHRPDDAWRHPIDAGTMADAVRLAEFFVAHYQTARDMITADKATGPARHVLTRLIEKGLTSFTVRELHRSVRRQIRSAAEVAATLDTLAQLGWVRQRDGRWELHPRAADLLEAGDTVTDDLETAFTAGQSMDAGVTGAR</sequence>
<reference evidence="1 2" key="1">
    <citation type="submission" date="2023-07" db="EMBL/GenBank/DDBJ databases">
        <title>Sequencing the genomes of 1000 actinobacteria strains.</title>
        <authorList>
            <person name="Klenk H.-P."/>
        </authorList>
    </citation>
    <scope>NUCLEOTIDE SEQUENCE [LARGE SCALE GENOMIC DNA]</scope>
    <source>
        <strain evidence="1 2">DSM 44711</strain>
    </source>
</reference>
<protein>
    <recommendedName>
        <fullName evidence="3">DUF3987 domain-containing protein</fullName>
    </recommendedName>
</protein>
<dbReference type="Proteomes" id="UP001183629">
    <property type="component" value="Unassembled WGS sequence"/>
</dbReference>
<dbReference type="Pfam" id="PF13148">
    <property type="entry name" value="DUF3987"/>
    <property type="match status" value="1"/>
</dbReference>
<proteinExistence type="predicted"/>
<evidence type="ECO:0008006" key="3">
    <source>
        <dbReference type="Google" id="ProtNLM"/>
    </source>
</evidence>
<gene>
    <name evidence="1" type="ORF">J2S44_007708</name>
</gene>
<comment type="caution">
    <text evidence="1">The sequence shown here is derived from an EMBL/GenBank/DDBJ whole genome shotgun (WGS) entry which is preliminary data.</text>
</comment>
<dbReference type="RefSeq" id="WP_310424801.1">
    <property type="nucleotide sequence ID" value="NZ_JAVDYC010000001.1"/>
</dbReference>
<evidence type="ECO:0000313" key="2">
    <source>
        <dbReference type="Proteomes" id="UP001183629"/>
    </source>
</evidence>
<keyword evidence="2" id="KW-1185">Reference proteome</keyword>
<organism evidence="1 2">
    <name type="scientific">Catenuloplanes niger</name>
    <dbReference type="NCBI Taxonomy" id="587534"/>
    <lineage>
        <taxon>Bacteria</taxon>
        <taxon>Bacillati</taxon>
        <taxon>Actinomycetota</taxon>
        <taxon>Actinomycetes</taxon>
        <taxon>Micromonosporales</taxon>
        <taxon>Micromonosporaceae</taxon>
        <taxon>Catenuloplanes</taxon>
    </lineage>
</organism>
<evidence type="ECO:0000313" key="1">
    <source>
        <dbReference type="EMBL" id="MDR7327458.1"/>
    </source>
</evidence>